<evidence type="ECO:0000256" key="7">
    <source>
        <dbReference type="ARBA" id="ARBA00030776"/>
    </source>
</evidence>
<evidence type="ECO:0000313" key="12">
    <source>
        <dbReference type="Proteomes" id="UP000034893"/>
    </source>
</evidence>
<protein>
    <recommendedName>
        <fullName evidence="2 8">Transcription elongation factor GreA</fullName>
    </recommendedName>
    <alternativeName>
        <fullName evidence="7 8">Transcript cleavage factor GreA</fullName>
    </alternativeName>
</protein>
<dbReference type="GO" id="GO:0032784">
    <property type="term" value="P:regulation of DNA-templated transcription elongation"/>
    <property type="evidence" value="ECO:0007669"/>
    <property type="project" value="UniProtKB-UniRule"/>
</dbReference>
<dbReference type="PIRSF" id="PIRSF006092">
    <property type="entry name" value="GreA_GreB"/>
    <property type="match status" value="1"/>
</dbReference>
<dbReference type="InterPro" id="IPR001437">
    <property type="entry name" value="Tscrpt_elong_fac_GreA/B_C"/>
</dbReference>
<name>A0A0G0LC47_9BACT</name>
<dbReference type="PATRIC" id="fig|1618414.3.peg.373"/>
<keyword evidence="11" id="KW-0251">Elongation factor</keyword>
<accession>A0A0G0LC47</accession>
<gene>
    <name evidence="8" type="primary">greA</name>
    <name evidence="11" type="ORF">UT12_C0011G0034</name>
</gene>
<evidence type="ECO:0000256" key="8">
    <source>
        <dbReference type="HAMAP-Rule" id="MF_00105"/>
    </source>
</evidence>
<dbReference type="SUPFAM" id="SSF54534">
    <property type="entry name" value="FKBP-like"/>
    <property type="match status" value="1"/>
</dbReference>
<evidence type="ECO:0000256" key="2">
    <source>
        <dbReference type="ARBA" id="ARBA00013729"/>
    </source>
</evidence>
<dbReference type="SUPFAM" id="SSF46557">
    <property type="entry name" value="GreA transcript cleavage protein, N-terminal domain"/>
    <property type="match status" value="1"/>
</dbReference>
<keyword evidence="4 8" id="KW-0238">DNA-binding</keyword>
<evidence type="ECO:0000313" key="11">
    <source>
        <dbReference type="EMBL" id="KKQ89578.1"/>
    </source>
</evidence>
<keyword evidence="5 8" id="KW-0804">Transcription</keyword>
<dbReference type="InterPro" id="IPR022691">
    <property type="entry name" value="Tscrpt_elong_fac_GreA/B_N"/>
</dbReference>
<comment type="caution">
    <text evidence="11">The sequence shown here is derived from an EMBL/GenBank/DDBJ whole genome shotgun (WGS) entry which is preliminary data.</text>
</comment>
<dbReference type="PANTHER" id="PTHR30437:SF4">
    <property type="entry name" value="TRANSCRIPTION ELONGATION FACTOR GREA"/>
    <property type="match status" value="1"/>
</dbReference>
<reference evidence="11 12" key="1">
    <citation type="journal article" date="2015" name="Nature">
        <title>rRNA introns, odd ribosomes, and small enigmatic genomes across a large radiation of phyla.</title>
        <authorList>
            <person name="Brown C.T."/>
            <person name="Hug L.A."/>
            <person name="Thomas B.C."/>
            <person name="Sharon I."/>
            <person name="Castelle C.J."/>
            <person name="Singh A."/>
            <person name="Wilkins M.J."/>
            <person name="Williams K.H."/>
            <person name="Banfield J.F."/>
        </authorList>
    </citation>
    <scope>NUCLEOTIDE SEQUENCE [LARGE SCALE GENOMIC DNA]</scope>
</reference>
<evidence type="ECO:0000259" key="9">
    <source>
        <dbReference type="Pfam" id="PF01272"/>
    </source>
</evidence>
<keyword evidence="11" id="KW-0648">Protein biosynthesis</keyword>
<evidence type="ECO:0000256" key="6">
    <source>
        <dbReference type="ARBA" id="ARBA00024916"/>
    </source>
</evidence>
<evidence type="ECO:0000256" key="5">
    <source>
        <dbReference type="ARBA" id="ARBA00023163"/>
    </source>
</evidence>
<dbReference type="InterPro" id="IPR023459">
    <property type="entry name" value="Tscrpt_elong_fac_GreA/B_fam"/>
</dbReference>
<dbReference type="Gene3D" id="1.10.287.180">
    <property type="entry name" value="Transcription elongation factor, GreA/GreB, N-terminal domain"/>
    <property type="match status" value="1"/>
</dbReference>
<evidence type="ECO:0000256" key="4">
    <source>
        <dbReference type="ARBA" id="ARBA00023125"/>
    </source>
</evidence>
<feature type="domain" description="Transcription elongation factor GreA/GreB N-terminal" evidence="10">
    <location>
        <begin position="9"/>
        <end position="72"/>
    </location>
</feature>
<comment type="function">
    <text evidence="6 8">Necessary for efficient RNA polymerase transcription elongation past template-encoded arresting sites. The arresting sites in DNA have the property of trapping a certain fraction of elongating RNA polymerases that pass through, resulting in locked ternary complexes. Cleavage of the nascent transcript by cleavage factors such as GreA or GreB allows the resumption of elongation from the new 3'terminus. GreA releases sequences of 2 to 3 nucleotides.</text>
</comment>
<dbReference type="HAMAP" id="MF_00105">
    <property type="entry name" value="GreA_GreB"/>
    <property type="match status" value="1"/>
</dbReference>
<dbReference type="GO" id="GO:0070063">
    <property type="term" value="F:RNA polymerase binding"/>
    <property type="evidence" value="ECO:0007669"/>
    <property type="project" value="InterPro"/>
</dbReference>
<dbReference type="Gene3D" id="3.10.50.30">
    <property type="entry name" value="Transcription elongation factor, GreA/GreB, C-terminal domain"/>
    <property type="match status" value="1"/>
</dbReference>
<dbReference type="GO" id="GO:0003677">
    <property type="term" value="F:DNA binding"/>
    <property type="evidence" value="ECO:0007669"/>
    <property type="project" value="UniProtKB-UniRule"/>
</dbReference>
<comment type="similarity">
    <text evidence="1 8">Belongs to the GreA/GreB family.</text>
</comment>
<dbReference type="InterPro" id="IPR028624">
    <property type="entry name" value="Tscrpt_elong_fac_GreA/B"/>
</dbReference>
<keyword evidence="3 8" id="KW-0805">Transcription regulation</keyword>
<dbReference type="FunFam" id="1.10.287.180:FF:000001">
    <property type="entry name" value="Transcription elongation factor GreA"/>
    <property type="match status" value="1"/>
</dbReference>
<dbReference type="GO" id="GO:0006354">
    <property type="term" value="P:DNA-templated transcription elongation"/>
    <property type="evidence" value="ECO:0007669"/>
    <property type="project" value="TreeGrafter"/>
</dbReference>
<dbReference type="GO" id="GO:0003746">
    <property type="term" value="F:translation elongation factor activity"/>
    <property type="evidence" value="ECO:0007669"/>
    <property type="project" value="UniProtKB-KW"/>
</dbReference>
<proteinExistence type="inferred from homology"/>
<evidence type="ECO:0000259" key="10">
    <source>
        <dbReference type="Pfam" id="PF03449"/>
    </source>
</evidence>
<dbReference type="InterPro" id="IPR036953">
    <property type="entry name" value="GreA/GreB_C_sf"/>
</dbReference>
<dbReference type="Pfam" id="PF01272">
    <property type="entry name" value="GreA_GreB"/>
    <property type="match status" value="1"/>
</dbReference>
<organism evidence="11 12">
    <name type="scientific">Candidatus Curtissbacteria bacterium GW2011_GWC2_38_9</name>
    <dbReference type="NCBI Taxonomy" id="1618414"/>
    <lineage>
        <taxon>Bacteria</taxon>
        <taxon>Candidatus Curtissiibacteriota</taxon>
    </lineage>
</organism>
<sequence length="153" mass="17442">MVNKQRFQFTHEGFENLRKEYNHLLKRRPQVVINLSNAREQGDLSENAGFHAAKEELSQIDSRIRELKYLLRVGKVVDKAEGEKVIFGSRLIVEVNGETFKYQIVEEMEANPKVGKISTNSLIGSSLINRKAGEEIAIKIPAGEVIYKIIKIF</sequence>
<dbReference type="EMBL" id="LBVP01000011">
    <property type="protein sequence ID" value="KKQ89578.1"/>
    <property type="molecule type" value="Genomic_DNA"/>
</dbReference>
<dbReference type="Proteomes" id="UP000034893">
    <property type="component" value="Unassembled WGS sequence"/>
</dbReference>
<evidence type="ECO:0000256" key="3">
    <source>
        <dbReference type="ARBA" id="ARBA00023015"/>
    </source>
</evidence>
<evidence type="ECO:0000256" key="1">
    <source>
        <dbReference type="ARBA" id="ARBA00008213"/>
    </source>
</evidence>
<dbReference type="Pfam" id="PF03449">
    <property type="entry name" value="GreA_GreB_N"/>
    <property type="match status" value="1"/>
</dbReference>
<dbReference type="InterPro" id="IPR036805">
    <property type="entry name" value="Tscrpt_elong_fac_GreA/B_N_sf"/>
</dbReference>
<feature type="domain" description="Transcription elongation factor GreA/GreB C-terminal" evidence="9">
    <location>
        <begin position="83"/>
        <end position="152"/>
    </location>
</feature>
<dbReference type="PANTHER" id="PTHR30437">
    <property type="entry name" value="TRANSCRIPTION ELONGATION FACTOR GREA"/>
    <property type="match status" value="1"/>
</dbReference>
<dbReference type="AlphaFoldDB" id="A0A0G0LC47"/>